<evidence type="ECO:0000313" key="2">
    <source>
        <dbReference type="Proteomes" id="UP000006813"/>
    </source>
</evidence>
<reference evidence="1 2" key="1">
    <citation type="journal article" date="2011" name="Nature">
        <title>Genome sequencing reveals insights into physiology and longevity of the naked mole rat.</title>
        <authorList>
            <person name="Kim E.B."/>
            <person name="Fang X."/>
            <person name="Fushan A.A."/>
            <person name="Huang Z."/>
            <person name="Lobanov A.V."/>
            <person name="Han L."/>
            <person name="Marino S.M."/>
            <person name="Sun X."/>
            <person name="Turanov A.A."/>
            <person name="Yang P."/>
            <person name="Yim S.H."/>
            <person name="Zhao X."/>
            <person name="Kasaikina M.V."/>
            <person name="Stoletzki N."/>
            <person name="Peng C."/>
            <person name="Polak P."/>
            <person name="Xiong Z."/>
            <person name="Kiezun A."/>
            <person name="Zhu Y."/>
            <person name="Chen Y."/>
            <person name="Kryukov G.V."/>
            <person name="Zhang Q."/>
            <person name="Peshkin L."/>
            <person name="Yang L."/>
            <person name="Bronson R.T."/>
            <person name="Buffenstein R."/>
            <person name="Wang B."/>
            <person name="Han C."/>
            <person name="Li Q."/>
            <person name="Chen L."/>
            <person name="Zhao W."/>
            <person name="Sunyaev S.R."/>
            <person name="Park T.J."/>
            <person name="Zhang G."/>
            <person name="Wang J."/>
            <person name="Gladyshev V.N."/>
        </authorList>
    </citation>
    <scope>NUCLEOTIDE SEQUENCE [LARGE SCALE GENOMIC DNA]</scope>
</reference>
<name>G5B9M0_HETGA</name>
<gene>
    <name evidence="1" type="ORF">GW7_20055</name>
</gene>
<evidence type="ECO:0000313" key="1">
    <source>
        <dbReference type="EMBL" id="EHB05981.1"/>
    </source>
</evidence>
<protein>
    <submittedName>
        <fullName evidence="1">Uncharacterized protein</fullName>
    </submittedName>
</protein>
<dbReference type="EMBL" id="JH169124">
    <property type="protein sequence ID" value="EHB05981.1"/>
    <property type="molecule type" value="Genomic_DNA"/>
</dbReference>
<sequence length="146" mass="15226">MDRAMERSTVILKQPGWGKKKLRREEVARSNSKLFGCDEVSEAQGALGWLCRAGQGEGRDCGSSSDVCGSSSDVCGSSSDVCGSSSDVCGSSAACYPAGGACIREWSRGAVRTAAPRSRAGSLRPGPGFRAVRFWQRSPRPSGGGC</sequence>
<organism evidence="1 2">
    <name type="scientific">Heterocephalus glaber</name>
    <name type="common">Naked mole rat</name>
    <dbReference type="NCBI Taxonomy" id="10181"/>
    <lineage>
        <taxon>Eukaryota</taxon>
        <taxon>Metazoa</taxon>
        <taxon>Chordata</taxon>
        <taxon>Craniata</taxon>
        <taxon>Vertebrata</taxon>
        <taxon>Euteleostomi</taxon>
        <taxon>Mammalia</taxon>
        <taxon>Eutheria</taxon>
        <taxon>Euarchontoglires</taxon>
        <taxon>Glires</taxon>
        <taxon>Rodentia</taxon>
        <taxon>Hystricomorpha</taxon>
        <taxon>Bathyergidae</taxon>
        <taxon>Heterocephalus</taxon>
    </lineage>
</organism>
<dbReference type="InParanoid" id="G5B9M0"/>
<accession>G5B9M0</accession>
<proteinExistence type="predicted"/>
<dbReference type="Proteomes" id="UP000006813">
    <property type="component" value="Unassembled WGS sequence"/>
</dbReference>
<dbReference type="AlphaFoldDB" id="G5B9M0"/>